<evidence type="ECO:0000313" key="4">
    <source>
        <dbReference type="Proteomes" id="UP000886523"/>
    </source>
</evidence>
<dbReference type="EMBL" id="MU129148">
    <property type="protein sequence ID" value="KAF9505535.1"/>
    <property type="molecule type" value="Genomic_DNA"/>
</dbReference>
<dbReference type="Proteomes" id="UP000886523">
    <property type="component" value="Unassembled WGS sequence"/>
</dbReference>
<evidence type="ECO:0000256" key="1">
    <source>
        <dbReference type="SAM" id="Coils"/>
    </source>
</evidence>
<feature type="region of interest" description="Disordered" evidence="2">
    <location>
        <begin position="889"/>
        <end position="908"/>
    </location>
</feature>
<feature type="region of interest" description="Disordered" evidence="2">
    <location>
        <begin position="670"/>
        <end position="715"/>
    </location>
</feature>
<feature type="compositionally biased region" description="Low complexity" evidence="2">
    <location>
        <begin position="670"/>
        <end position="687"/>
    </location>
</feature>
<evidence type="ECO:0000256" key="2">
    <source>
        <dbReference type="SAM" id="MobiDB-lite"/>
    </source>
</evidence>
<feature type="compositionally biased region" description="Low complexity" evidence="2">
    <location>
        <begin position="970"/>
        <end position="991"/>
    </location>
</feature>
<feature type="compositionally biased region" description="Polar residues" evidence="2">
    <location>
        <begin position="688"/>
        <end position="701"/>
    </location>
</feature>
<feature type="compositionally biased region" description="Acidic residues" evidence="2">
    <location>
        <begin position="706"/>
        <end position="715"/>
    </location>
</feature>
<keyword evidence="4" id="KW-1185">Reference proteome</keyword>
<comment type="caution">
    <text evidence="3">The sequence shown here is derived from an EMBL/GenBank/DDBJ whole genome shotgun (WGS) entry which is preliminary data.</text>
</comment>
<gene>
    <name evidence="3" type="ORF">BS47DRAFT_1368018</name>
</gene>
<sequence length="991" mass="110362">MSNTNRSKTSTGTDSEFHRFMMKFSNKALLGRYPIPLRQIKVFVELQRPLVASHVSTLVGLFNTNGMNHALPVNTIKVLTRPGRHVLNPDLPVPPEMVFEVWSGQHRIAAAKQYLRDEMAAVLSPVETLPPDAELGHKHAYWFADVYDRSFYEENPEPFRSFVIAENVVAQGTLEPPFSDVWGAMRSVFRQKDLTAEDRRLHYRSLVPSSMENMELVLSCEPLCEVLDELFKIPAYYSKLGKIKSAFKTWGKRGQRQLMAIILRQALDQMRALLPPGGKLEDLSEELMAFPNAEWYRIRSDTSILHRFQAAGFHTGSFHELEKLVMTMPRHRHTLSLDALKDGLSSMDSVTIKHPKELLTPKFVLTATGSLYGTVQNWVNTIFVLIAIVQGLDATKPFHVTGAGGSADRGLEKFTLGRKDDWLDALEKCFVDVLKEFPADFDQQGMKNKVLRLLYANTETRDVLLEIQVQTLSGIEESVLYRALSVEGWWQLVTLFVPPSERDKDFKFPRSKVIRPRLSPNVRAQAEVERLAAIALEEERKKKQLLEEARLRAAADDAAAAAKKEAELAAAKKEADLAAAKAREQALLRKKQSYAFQIAQSLEVRKRAMVTQGEMTQNIEEVDIELGAQKDKVEELELAVAGAQIVVREHGETSMTPAGLALARALTPTPIRARTPTRATTPRASTPGQGSSRQTLTAGPSQAQEEVAEEIQVDEGPEFIGDPVKAFRKKANEDYLIPPDAVEAMVGRLQQDMAEYIDTPGSIVFGKVLKSLIGYPTNLAQICSPHMTHAFMSVENQGWSEEKVVRVLDADRPLEPSLIAKARAAFGVKRTVDDAQHTPERQRTTNKRPKTIVPLQAMTPRDLGDVQRDPVSREASVQAMTPRAMTPMATTPRAVTPGGMTPKEWMHPMDPRQLEGLEQMTPEVEEWDLEQGSPPSPSPVPLGRRKGKGRMVRESSEGAHSQLEREADQDSVVSSESSVSGDCSGSVATDL</sequence>
<feature type="region of interest" description="Disordered" evidence="2">
    <location>
        <begin position="925"/>
        <end position="991"/>
    </location>
</feature>
<organism evidence="3 4">
    <name type="scientific">Hydnum rufescens UP504</name>
    <dbReference type="NCBI Taxonomy" id="1448309"/>
    <lineage>
        <taxon>Eukaryota</taxon>
        <taxon>Fungi</taxon>
        <taxon>Dikarya</taxon>
        <taxon>Basidiomycota</taxon>
        <taxon>Agaricomycotina</taxon>
        <taxon>Agaricomycetes</taxon>
        <taxon>Cantharellales</taxon>
        <taxon>Hydnaceae</taxon>
        <taxon>Hydnum</taxon>
    </lineage>
</organism>
<dbReference type="AlphaFoldDB" id="A0A9P6AGN6"/>
<keyword evidence="1" id="KW-0175">Coiled coil</keyword>
<reference evidence="3" key="1">
    <citation type="journal article" date="2020" name="Nat. Commun.">
        <title>Large-scale genome sequencing of mycorrhizal fungi provides insights into the early evolution of symbiotic traits.</title>
        <authorList>
            <person name="Miyauchi S."/>
            <person name="Kiss E."/>
            <person name="Kuo A."/>
            <person name="Drula E."/>
            <person name="Kohler A."/>
            <person name="Sanchez-Garcia M."/>
            <person name="Morin E."/>
            <person name="Andreopoulos B."/>
            <person name="Barry K.W."/>
            <person name="Bonito G."/>
            <person name="Buee M."/>
            <person name="Carver A."/>
            <person name="Chen C."/>
            <person name="Cichocki N."/>
            <person name="Clum A."/>
            <person name="Culley D."/>
            <person name="Crous P.W."/>
            <person name="Fauchery L."/>
            <person name="Girlanda M."/>
            <person name="Hayes R.D."/>
            <person name="Keri Z."/>
            <person name="LaButti K."/>
            <person name="Lipzen A."/>
            <person name="Lombard V."/>
            <person name="Magnuson J."/>
            <person name="Maillard F."/>
            <person name="Murat C."/>
            <person name="Nolan M."/>
            <person name="Ohm R.A."/>
            <person name="Pangilinan J."/>
            <person name="Pereira M.F."/>
            <person name="Perotto S."/>
            <person name="Peter M."/>
            <person name="Pfister S."/>
            <person name="Riley R."/>
            <person name="Sitrit Y."/>
            <person name="Stielow J.B."/>
            <person name="Szollosi G."/>
            <person name="Zifcakova L."/>
            <person name="Stursova M."/>
            <person name="Spatafora J.W."/>
            <person name="Tedersoo L."/>
            <person name="Vaario L.M."/>
            <person name="Yamada A."/>
            <person name="Yan M."/>
            <person name="Wang P."/>
            <person name="Xu J."/>
            <person name="Bruns T."/>
            <person name="Baldrian P."/>
            <person name="Vilgalys R."/>
            <person name="Dunand C."/>
            <person name="Henrissat B."/>
            <person name="Grigoriev I.V."/>
            <person name="Hibbett D."/>
            <person name="Nagy L.G."/>
            <person name="Martin F.M."/>
        </authorList>
    </citation>
    <scope>NUCLEOTIDE SEQUENCE</scope>
    <source>
        <strain evidence="3">UP504</strain>
    </source>
</reference>
<feature type="coiled-coil region" evidence="1">
    <location>
        <begin position="521"/>
        <end position="590"/>
    </location>
</feature>
<proteinExistence type="predicted"/>
<name>A0A9P6AGN6_9AGAM</name>
<feature type="compositionally biased region" description="Basic and acidic residues" evidence="2">
    <location>
        <begin position="951"/>
        <end position="968"/>
    </location>
</feature>
<accession>A0A9P6AGN6</accession>
<protein>
    <submittedName>
        <fullName evidence="3">Uncharacterized protein</fullName>
    </submittedName>
</protein>
<evidence type="ECO:0000313" key="3">
    <source>
        <dbReference type="EMBL" id="KAF9505535.1"/>
    </source>
</evidence>